<dbReference type="VEuPathDB" id="FungiDB:RhiirA1_483607"/>
<name>A0A2I1HME5_9GLOM</name>
<keyword evidence="2" id="KW-1185">Reference proteome</keyword>
<dbReference type="AlphaFoldDB" id="A0A2I1HME5"/>
<dbReference type="VEuPathDB" id="FungiDB:RhiirA1_495538"/>
<comment type="caution">
    <text evidence="1">The sequence shown here is derived from an EMBL/GenBank/DDBJ whole genome shotgun (WGS) entry which is preliminary data.</text>
</comment>
<protein>
    <submittedName>
        <fullName evidence="1">Uncharacterized protein</fullName>
    </submittedName>
</protein>
<gene>
    <name evidence="1" type="ORF">RhiirA4_483298</name>
</gene>
<proteinExistence type="predicted"/>
<reference evidence="1 2" key="1">
    <citation type="submission" date="2015-10" db="EMBL/GenBank/DDBJ databases">
        <title>Genome analyses suggest a sexual origin of heterokaryosis in a supposedly ancient asexual fungus.</title>
        <authorList>
            <person name="Ropars J."/>
            <person name="Sedzielewska K."/>
            <person name="Noel J."/>
            <person name="Charron P."/>
            <person name="Farinelli L."/>
            <person name="Marton T."/>
            <person name="Kruger M."/>
            <person name="Pelin A."/>
            <person name="Brachmann A."/>
            <person name="Corradi N."/>
        </authorList>
    </citation>
    <scope>NUCLEOTIDE SEQUENCE [LARGE SCALE GENOMIC DNA]</scope>
    <source>
        <strain evidence="1 2">A4</strain>
    </source>
</reference>
<sequence>MALHPSESRSSMTFELNLDPYDSTTTTLLASSHPTSSILISLLSTSPPSSPTHAEDSIYSSSDYNCDITEFNFNFIIRSCNEKARPAKWESFKVFTFIEFEDEILELVQNQFDTFIKKDNYIIIYKSSIHRMGTQLIDERCWKKFLLDHQKILSSKKELFVIESNIDEESSKKATIIMELTKKWFCQEHSQTYFIDTIRHIQLTPHHLTSWANAIERGFASVDDPPAVPLFNSTKKKEIPLT</sequence>
<accession>A0A2I1HME5</accession>
<dbReference type="EMBL" id="LLXI01003928">
    <property type="protein sequence ID" value="PKY60044.1"/>
    <property type="molecule type" value="Genomic_DNA"/>
</dbReference>
<organism evidence="1 2">
    <name type="scientific">Rhizophagus irregularis</name>
    <dbReference type="NCBI Taxonomy" id="588596"/>
    <lineage>
        <taxon>Eukaryota</taxon>
        <taxon>Fungi</taxon>
        <taxon>Fungi incertae sedis</taxon>
        <taxon>Mucoromycota</taxon>
        <taxon>Glomeromycotina</taxon>
        <taxon>Glomeromycetes</taxon>
        <taxon>Glomerales</taxon>
        <taxon>Glomeraceae</taxon>
        <taxon>Rhizophagus</taxon>
    </lineage>
</organism>
<dbReference type="VEuPathDB" id="FungiDB:FUN_012527"/>
<evidence type="ECO:0000313" key="2">
    <source>
        <dbReference type="Proteomes" id="UP000234323"/>
    </source>
</evidence>
<evidence type="ECO:0000313" key="1">
    <source>
        <dbReference type="EMBL" id="PKY60044.1"/>
    </source>
</evidence>
<dbReference type="Proteomes" id="UP000234323">
    <property type="component" value="Unassembled WGS sequence"/>
</dbReference>
<dbReference type="VEuPathDB" id="FungiDB:RhiirFUN_023660"/>